<dbReference type="InterPro" id="IPR043198">
    <property type="entry name" value="Cyclin/Ssn8"/>
</dbReference>
<dbReference type="GeneID" id="18163169"/>
<dbReference type="STRING" id="983644.G3J399"/>
<dbReference type="HOGENOM" id="CLU_034754_2_0_1"/>
<dbReference type="FunCoup" id="G3J399">
    <property type="interactions" value="857"/>
</dbReference>
<dbReference type="InterPro" id="IPR006671">
    <property type="entry name" value="Cyclin_N"/>
</dbReference>
<sequence length="476" mass="53032">MEPQAALAARVTQAPAVVSTSSRFASLGTFWADYGAASAWKQTHKGSLPRTLSRKSSPFLGRCDMARHLATGLAGSATRRSHGNMEGNLGTLQFVALENRFVPIIGGVFLAYRQQRQSKRAPSHAIGRHPRSRQAPIGSVIHFQPTPMSANYWDSTQRRYWLFTKDQLNTMRTKLEQDNIDLVRMFPLSQPRHLAIFFNQQLIRLGKRLTIRQQAMATAQVYLKRFYSHVEIRRTNPYLVITTAIYLACKMEESPQHIRLIVTEARQLWQDFIGLDTSRIGECEFFLISEMSSQLIVHQPYRSLTSLRSELALVDEDVQLAKSVINDHYMTDLPVLFPPHIIALVAVLLALVLRPNSVTPGQQGAGAAAAAGLAAAQAALSHAQGGLFTPAGSMAGLPLPLSSAVSGLEAREKQQEARITRVQHFAAWLAESTVDISSMVDATQEIISFYECYEKYNEKLTREQINRFVKAGSLDR</sequence>
<reference evidence="5 6" key="1">
    <citation type="journal article" date="2011" name="Genome Biol.">
        <title>Genome sequence of the insect pathogenic fungus Cordyceps militaris, a valued traditional Chinese medicine.</title>
        <authorList>
            <person name="Zheng P."/>
            <person name="Xia Y."/>
            <person name="Xiao G."/>
            <person name="Xiong C."/>
            <person name="Hu X."/>
            <person name="Zhang S."/>
            <person name="Zheng H."/>
            <person name="Huang Y."/>
            <person name="Zhou Y."/>
            <person name="Wang S."/>
            <person name="Zhao G.P."/>
            <person name="Liu X."/>
            <person name="St Leger R.J."/>
            <person name="Wang C."/>
        </authorList>
    </citation>
    <scope>NUCLEOTIDE SEQUENCE [LARGE SCALE GENOMIC DNA]</scope>
    <source>
        <strain evidence="5 6">CM01</strain>
    </source>
</reference>
<dbReference type="KEGG" id="cmt:CCM_01137"/>
<feature type="domain" description="Cyclin-like" evidence="4">
    <location>
        <begin position="200"/>
        <end position="289"/>
    </location>
</feature>
<dbReference type="RefSeq" id="XP_006666357.1">
    <property type="nucleotide sequence ID" value="XM_006666294.1"/>
</dbReference>
<accession>G3J399</accession>
<dbReference type="eggNOG" id="KOG0794">
    <property type="taxonomic scope" value="Eukaryota"/>
</dbReference>
<evidence type="ECO:0000256" key="3">
    <source>
        <dbReference type="RuleBase" id="RU000383"/>
    </source>
</evidence>
<dbReference type="CDD" id="cd20513">
    <property type="entry name" value="CYCLIN_CCNC_rpt1"/>
    <property type="match status" value="1"/>
</dbReference>
<dbReference type="SUPFAM" id="SSF47954">
    <property type="entry name" value="Cyclin-like"/>
    <property type="match status" value="2"/>
</dbReference>
<dbReference type="InParanoid" id="G3J399"/>
<name>G3J399_CORMM</name>
<protein>
    <recommendedName>
        <fullName evidence="2">RNA polymerase II holoenzyme cyclin-like subunit</fullName>
    </recommendedName>
</protein>
<dbReference type="VEuPathDB" id="FungiDB:CCM_01137"/>
<dbReference type="PANTHER" id="PTHR10026">
    <property type="entry name" value="CYCLIN"/>
    <property type="match status" value="1"/>
</dbReference>
<evidence type="ECO:0000256" key="2">
    <source>
        <dbReference type="ARBA" id="ARBA00014912"/>
    </source>
</evidence>
<keyword evidence="6" id="KW-1185">Reference proteome</keyword>
<dbReference type="EMBL" id="JH126399">
    <property type="protein sequence ID" value="EGX96480.1"/>
    <property type="molecule type" value="Genomic_DNA"/>
</dbReference>
<dbReference type="InterPro" id="IPR013763">
    <property type="entry name" value="Cyclin-like_dom"/>
</dbReference>
<dbReference type="Gene3D" id="1.10.472.10">
    <property type="entry name" value="Cyclin-like"/>
    <property type="match status" value="2"/>
</dbReference>
<evidence type="ECO:0000256" key="1">
    <source>
        <dbReference type="ARBA" id="ARBA00008638"/>
    </source>
</evidence>
<gene>
    <name evidence="5" type="ORF">CCM_01137</name>
</gene>
<keyword evidence="3" id="KW-0195">Cyclin</keyword>
<evidence type="ECO:0000313" key="6">
    <source>
        <dbReference type="Proteomes" id="UP000001610"/>
    </source>
</evidence>
<proteinExistence type="inferred from homology"/>
<dbReference type="GO" id="GO:0016538">
    <property type="term" value="F:cyclin-dependent protein serine/threonine kinase regulator activity"/>
    <property type="evidence" value="ECO:0007669"/>
    <property type="project" value="InterPro"/>
</dbReference>
<dbReference type="Pfam" id="PF00134">
    <property type="entry name" value="Cyclin_N"/>
    <property type="match status" value="1"/>
</dbReference>
<dbReference type="Proteomes" id="UP000001610">
    <property type="component" value="Unassembled WGS sequence"/>
</dbReference>
<dbReference type="GO" id="GO:0006357">
    <property type="term" value="P:regulation of transcription by RNA polymerase II"/>
    <property type="evidence" value="ECO:0007669"/>
    <property type="project" value="InterPro"/>
</dbReference>
<dbReference type="OrthoDB" id="10266018at2759"/>
<evidence type="ECO:0000313" key="5">
    <source>
        <dbReference type="EMBL" id="EGX96480.1"/>
    </source>
</evidence>
<organism evidence="5 6">
    <name type="scientific">Cordyceps militaris (strain CM01)</name>
    <name type="common">Caterpillar fungus</name>
    <dbReference type="NCBI Taxonomy" id="983644"/>
    <lineage>
        <taxon>Eukaryota</taxon>
        <taxon>Fungi</taxon>
        <taxon>Dikarya</taxon>
        <taxon>Ascomycota</taxon>
        <taxon>Pezizomycotina</taxon>
        <taxon>Sordariomycetes</taxon>
        <taxon>Hypocreomycetidae</taxon>
        <taxon>Hypocreales</taxon>
        <taxon>Cordycipitaceae</taxon>
        <taxon>Cordyceps</taxon>
    </lineage>
</organism>
<evidence type="ECO:0000259" key="4">
    <source>
        <dbReference type="SMART" id="SM00385"/>
    </source>
</evidence>
<dbReference type="SMART" id="SM00385">
    <property type="entry name" value="CYCLIN"/>
    <property type="match status" value="1"/>
</dbReference>
<dbReference type="AlphaFoldDB" id="G3J399"/>
<dbReference type="InterPro" id="IPR036915">
    <property type="entry name" value="Cyclin-like_sf"/>
</dbReference>
<comment type="similarity">
    <text evidence="1">Belongs to the cyclin family. Cyclin C subfamily.</text>
</comment>